<accession>A0A0G0QWH7</accession>
<sequence length="65" mass="7597">MLNGKSDSAKESYFDGKVTRHNLYLGKDTFLDFLKKYSFTVENFIEFRRGHTNYLIANAVDAREI</sequence>
<comment type="caution">
    <text evidence="1">The sequence shown here is derived from an EMBL/GenBank/DDBJ whole genome shotgun (WGS) entry which is preliminary data.</text>
</comment>
<dbReference type="Proteomes" id="UP000034881">
    <property type="component" value="Unassembled WGS sequence"/>
</dbReference>
<dbReference type="EMBL" id="LBYB01000007">
    <property type="protein sequence ID" value="KKR41706.1"/>
    <property type="molecule type" value="Genomic_DNA"/>
</dbReference>
<protein>
    <submittedName>
        <fullName evidence="1">Uncharacterized protein</fullName>
    </submittedName>
</protein>
<evidence type="ECO:0000313" key="2">
    <source>
        <dbReference type="Proteomes" id="UP000034881"/>
    </source>
</evidence>
<proteinExistence type="predicted"/>
<reference evidence="1 2" key="1">
    <citation type="journal article" date="2015" name="Nature">
        <title>rRNA introns, odd ribosomes, and small enigmatic genomes across a large radiation of phyla.</title>
        <authorList>
            <person name="Brown C.T."/>
            <person name="Hug L.A."/>
            <person name="Thomas B.C."/>
            <person name="Sharon I."/>
            <person name="Castelle C.J."/>
            <person name="Singh A."/>
            <person name="Wilkins M.J."/>
            <person name="Williams K.H."/>
            <person name="Banfield J.F."/>
        </authorList>
    </citation>
    <scope>NUCLEOTIDE SEQUENCE [LARGE SCALE GENOMIC DNA]</scope>
</reference>
<organism evidence="1 2">
    <name type="scientific">Candidatus Daviesbacteria bacterium GW2011_GWC2_40_12</name>
    <dbReference type="NCBI Taxonomy" id="1618431"/>
    <lineage>
        <taxon>Bacteria</taxon>
        <taxon>Candidatus Daviesiibacteriota</taxon>
    </lineage>
</organism>
<dbReference type="AlphaFoldDB" id="A0A0G0QWH7"/>
<name>A0A0G0QWH7_9BACT</name>
<evidence type="ECO:0000313" key="1">
    <source>
        <dbReference type="EMBL" id="KKR41706.1"/>
    </source>
</evidence>
<gene>
    <name evidence="1" type="ORF">UT77_C0007G0008</name>
</gene>